<dbReference type="Pfam" id="PF17820">
    <property type="entry name" value="PDZ_6"/>
    <property type="match status" value="1"/>
</dbReference>
<feature type="domain" description="PDZ" evidence="2">
    <location>
        <begin position="297"/>
        <end position="374"/>
    </location>
</feature>
<dbReference type="Proteomes" id="UP000662088">
    <property type="component" value="Unassembled WGS sequence"/>
</dbReference>
<feature type="transmembrane region" description="Helical" evidence="1">
    <location>
        <begin position="15"/>
        <end position="33"/>
    </location>
</feature>
<feature type="transmembrane region" description="Helical" evidence="1">
    <location>
        <begin position="278"/>
        <end position="298"/>
    </location>
</feature>
<sequence>MELITYSLRTVAKAIIEPTYLLMLIVFGIIFYLKNKKTAIIQQMTIGEVIDTPLELTLSQIVIGILAGTIGSVILAILGISFGNNSGIEFIFITSIVLLSIRPKLVCFAYSGALLGAVSMILNIILNSIGMKSYININILSLTSFIAVLHIMEGIIVMVDGSRGSIPVFSNRENKIVGGFSFNRYWAIPIAVMIMISGESSGTGIISAPTYSWWPIIKDFNLTAILATASLMFAPFYGVIGYSSVTFTKRKKEKVLGAGIGILLYGISLLIVSQLCSIGLVGEIIALVYMPLAHELLIKFERMKEKNGEYLYVSGEDGISILEVAPNSVAFEAGIRRGDKILAVNGEAATSEVDILNAVKEAKSTLPIKIKSRYGKINDYILQLGNRRLGVLLVPRMIKDESRIDISSDEFKRILEQLKIKK</sequence>
<feature type="transmembrane region" description="Helical" evidence="1">
    <location>
        <begin position="135"/>
        <end position="159"/>
    </location>
</feature>
<keyword evidence="1" id="KW-0472">Membrane</keyword>
<feature type="transmembrane region" description="Helical" evidence="1">
    <location>
        <begin position="220"/>
        <end position="243"/>
    </location>
</feature>
<protein>
    <submittedName>
        <fullName evidence="3">PDZ domain-containing protein</fullName>
    </submittedName>
</protein>
<gene>
    <name evidence="3" type="ORF">H8R92_00125</name>
</gene>
<feature type="transmembrane region" description="Helical" evidence="1">
    <location>
        <begin position="255"/>
        <end position="272"/>
    </location>
</feature>
<evidence type="ECO:0000313" key="3">
    <source>
        <dbReference type="EMBL" id="MBC5638857.1"/>
    </source>
</evidence>
<feature type="transmembrane region" description="Helical" evidence="1">
    <location>
        <begin position="108"/>
        <end position="129"/>
    </location>
</feature>
<evidence type="ECO:0000313" key="4">
    <source>
        <dbReference type="Proteomes" id="UP000662088"/>
    </source>
</evidence>
<dbReference type="EMBL" id="JACOOQ010000001">
    <property type="protein sequence ID" value="MBC5638857.1"/>
    <property type="molecule type" value="Genomic_DNA"/>
</dbReference>
<keyword evidence="1" id="KW-1133">Transmembrane helix</keyword>
<evidence type="ECO:0000256" key="1">
    <source>
        <dbReference type="SAM" id="Phobius"/>
    </source>
</evidence>
<proteinExistence type="predicted"/>
<dbReference type="RefSeq" id="WP_186834351.1">
    <property type="nucleotide sequence ID" value="NZ_JACOOQ010000001.1"/>
</dbReference>
<dbReference type="SMART" id="SM00228">
    <property type="entry name" value="PDZ"/>
    <property type="match status" value="1"/>
</dbReference>
<keyword evidence="4" id="KW-1185">Reference proteome</keyword>
<dbReference type="InterPro" id="IPR041489">
    <property type="entry name" value="PDZ_6"/>
</dbReference>
<evidence type="ECO:0000259" key="2">
    <source>
        <dbReference type="PROSITE" id="PS50106"/>
    </source>
</evidence>
<reference evidence="3" key="1">
    <citation type="submission" date="2020-08" db="EMBL/GenBank/DDBJ databases">
        <title>Genome public.</title>
        <authorList>
            <person name="Liu C."/>
            <person name="Sun Q."/>
        </authorList>
    </citation>
    <scope>NUCLEOTIDE SEQUENCE</scope>
    <source>
        <strain evidence="3">NSJ-42</strain>
    </source>
</reference>
<accession>A0A8I0AB15</accession>
<dbReference type="InterPro" id="IPR001478">
    <property type="entry name" value="PDZ"/>
</dbReference>
<name>A0A8I0AB15_9CLOT</name>
<dbReference type="SUPFAM" id="SSF50156">
    <property type="entry name" value="PDZ domain-like"/>
    <property type="match status" value="1"/>
</dbReference>
<feature type="transmembrane region" description="Helical" evidence="1">
    <location>
        <begin position="54"/>
        <end position="78"/>
    </location>
</feature>
<organism evidence="3 4">
    <name type="scientific">Clostridium lentum</name>
    <dbReference type="NCBI Taxonomy" id="2763037"/>
    <lineage>
        <taxon>Bacteria</taxon>
        <taxon>Bacillati</taxon>
        <taxon>Bacillota</taxon>
        <taxon>Clostridia</taxon>
        <taxon>Eubacteriales</taxon>
        <taxon>Clostridiaceae</taxon>
        <taxon>Clostridium</taxon>
    </lineage>
</organism>
<keyword evidence="1" id="KW-0812">Transmembrane</keyword>
<dbReference type="AlphaFoldDB" id="A0A8I0AB15"/>
<dbReference type="PROSITE" id="PS50106">
    <property type="entry name" value="PDZ"/>
    <property type="match status" value="1"/>
</dbReference>
<dbReference type="Gene3D" id="2.30.42.10">
    <property type="match status" value="1"/>
</dbReference>
<dbReference type="InterPro" id="IPR036034">
    <property type="entry name" value="PDZ_sf"/>
</dbReference>
<comment type="caution">
    <text evidence="3">The sequence shown here is derived from an EMBL/GenBank/DDBJ whole genome shotgun (WGS) entry which is preliminary data.</text>
</comment>